<proteinExistence type="predicted"/>
<reference evidence="2 3" key="1">
    <citation type="journal article" date="2019" name="Nat. Ecol. Evol.">
        <title>Megaphylogeny resolves global patterns of mushroom evolution.</title>
        <authorList>
            <person name="Varga T."/>
            <person name="Krizsan K."/>
            <person name="Foldi C."/>
            <person name="Dima B."/>
            <person name="Sanchez-Garcia M."/>
            <person name="Sanchez-Ramirez S."/>
            <person name="Szollosi G.J."/>
            <person name="Szarkandi J.G."/>
            <person name="Papp V."/>
            <person name="Albert L."/>
            <person name="Andreopoulos W."/>
            <person name="Angelini C."/>
            <person name="Antonin V."/>
            <person name="Barry K.W."/>
            <person name="Bougher N.L."/>
            <person name="Buchanan P."/>
            <person name="Buyck B."/>
            <person name="Bense V."/>
            <person name="Catcheside P."/>
            <person name="Chovatia M."/>
            <person name="Cooper J."/>
            <person name="Damon W."/>
            <person name="Desjardin D."/>
            <person name="Finy P."/>
            <person name="Geml J."/>
            <person name="Haridas S."/>
            <person name="Hughes K."/>
            <person name="Justo A."/>
            <person name="Karasinski D."/>
            <person name="Kautmanova I."/>
            <person name="Kiss B."/>
            <person name="Kocsube S."/>
            <person name="Kotiranta H."/>
            <person name="LaButti K.M."/>
            <person name="Lechner B.E."/>
            <person name="Liimatainen K."/>
            <person name="Lipzen A."/>
            <person name="Lukacs Z."/>
            <person name="Mihaltcheva S."/>
            <person name="Morgado L.N."/>
            <person name="Niskanen T."/>
            <person name="Noordeloos M.E."/>
            <person name="Ohm R.A."/>
            <person name="Ortiz-Santana B."/>
            <person name="Ovrebo C."/>
            <person name="Racz N."/>
            <person name="Riley R."/>
            <person name="Savchenko A."/>
            <person name="Shiryaev A."/>
            <person name="Soop K."/>
            <person name="Spirin V."/>
            <person name="Szebenyi C."/>
            <person name="Tomsovsky M."/>
            <person name="Tulloss R.E."/>
            <person name="Uehling J."/>
            <person name="Grigoriev I.V."/>
            <person name="Vagvolgyi C."/>
            <person name="Papp T."/>
            <person name="Martin F.M."/>
            <person name="Miettinen O."/>
            <person name="Hibbett D.S."/>
            <person name="Nagy L.G."/>
        </authorList>
    </citation>
    <scope>NUCLEOTIDE SEQUENCE [LARGE SCALE GENOMIC DNA]</scope>
    <source>
        <strain evidence="2 3">CBS 962.96</strain>
    </source>
</reference>
<evidence type="ECO:0000313" key="3">
    <source>
        <dbReference type="Proteomes" id="UP000297245"/>
    </source>
</evidence>
<keyword evidence="1" id="KW-1133">Transmembrane helix</keyword>
<gene>
    <name evidence="2" type="ORF">K435DRAFT_868439</name>
</gene>
<dbReference type="Proteomes" id="UP000297245">
    <property type="component" value="Unassembled WGS sequence"/>
</dbReference>
<dbReference type="AlphaFoldDB" id="A0A4S8LBN7"/>
<accession>A0A4S8LBN7</accession>
<sequence>MPSEQSFIHQITTTAFTLLLIIYARIRTFFLAFLTKFFSPIGFFDIALFSLLVFSGLAVGLYWISRWFMNVWRSWNRLRIRRRSWWYNHMDMEVGNAEENEYGYGYDDEPYGRDHELGYENSTHGHDRVHLLDDLESGMYRRPGQYKSSCNSSSSIVRELQRGASIPAVSGAYVDGRHSSTFGDNSLQKEDDNAYLVMIPVFVDAEDIQELVEEEEECAPRCVV</sequence>
<dbReference type="EMBL" id="ML179505">
    <property type="protein sequence ID" value="THU86267.1"/>
    <property type="molecule type" value="Genomic_DNA"/>
</dbReference>
<keyword evidence="1" id="KW-0812">Transmembrane</keyword>
<protein>
    <submittedName>
        <fullName evidence="2">Uncharacterized protein</fullName>
    </submittedName>
</protein>
<keyword evidence="1" id="KW-0472">Membrane</keyword>
<feature type="transmembrane region" description="Helical" evidence="1">
    <location>
        <begin position="7"/>
        <end position="26"/>
    </location>
</feature>
<evidence type="ECO:0000313" key="2">
    <source>
        <dbReference type="EMBL" id="THU86267.1"/>
    </source>
</evidence>
<feature type="transmembrane region" description="Helical" evidence="1">
    <location>
        <begin position="46"/>
        <end position="64"/>
    </location>
</feature>
<evidence type="ECO:0000256" key="1">
    <source>
        <dbReference type="SAM" id="Phobius"/>
    </source>
</evidence>
<name>A0A4S8LBN7_DENBC</name>
<keyword evidence="3" id="KW-1185">Reference proteome</keyword>
<organism evidence="2 3">
    <name type="scientific">Dendrothele bispora (strain CBS 962.96)</name>
    <dbReference type="NCBI Taxonomy" id="1314807"/>
    <lineage>
        <taxon>Eukaryota</taxon>
        <taxon>Fungi</taxon>
        <taxon>Dikarya</taxon>
        <taxon>Basidiomycota</taxon>
        <taxon>Agaricomycotina</taxon>
        <taxon>Agaricomycetes</taxon>
        <taxon>Agaricomycetidae</taxon>
        <taxon>Agaricales</taxon>
        <taxon>Agaricales incertae sedis</taxon>
        <taxon>Dendrothele</taxon>
    </lineage>
</organism>